<dbReference type="InterPro" id="IPR049427">
    <property type="entry name" value="Acyl-ACP_TE_C"/>
</dbReference>
<comment type="similarity">
    <text evidence="1">Belongs to the acyl-ACP thioesterase family.</text>
</comment>
<dbReference type="GO" id="GO:0016297">
    <property type="term" value="F:fatty acyl-[ACP] hydrolase activity"/>
    <property type="evidence" value="ECO:0007669"/>
    <property type="project" value="InterPro"/>
</dbReference>
<keyword evidence="3" id="KW-0378">Hydrolase</keyword>
<evidence type="ECO:0000256" key="2">
    <source>
        <dbReference type="ARBA" id="ARBA00022516"/>
    </source>
</evidence>
<accession>A0A9X5ANF4</accession>
<dbReference type="Proteomes" id="UP000487649">
    <property type="component" value="Unassembled WGS sequence"/>
</dbReference>
<dbReference type="InterPro" id="IPR002864">
    <property type="entry name" value="Acyl-ACP_thioesterase_NHD"/>
</dbReference>
<keyword evidence="4" id="KW-0276">Fatty acid metabolism</keyword>
<reference evidence="10 11" key="1">
    <citation type="journal article" date="2019" name="Nat. Med.">
        <title>A library of human gut bacterial isolates paired with longitudinal multiomics data enables mechanistic microbiome research.</title>
        <authorList>
            <person name="Poyet M."/>
            <person name="Groussin M."/>
            <person name="Gibbons S.M."/>
            <person name="Avila-Pacheco J."/>
            <person name="Jiang X."/>
            <person name="Kearney S.M."/>
            <person name="Perrotta A.R."/>
            <person name="Berdy B."/>
            <person name="Zhao S."/>
            <person name="Lieberman T.D."/>
            <person name="Swanson P.K."/>
            <person name="Smith M."/>
            <person name="Roesemann S."/>
            <person name="Alexander J.E."/>
            <person name="Rich S.A."/>
            <person name="Livny J."/>
            <person name="Vlamakis H."/>
            <person name="Clish C."/>
            <person name="Bullock K."/>
            <person name="Deik A."/>
            <person name="Scott J."/>
            <person name="Pierce K.A."/>
            <person name="Xavier R.J."/>
            <person name="Alm E.J."/>
        </authorList>
    </citation>
    <scope>NUCLEOTIDE SEQUENCE [LARGE SCALE GENOMIC DNA]</scope>
    <source>
        <strain evidence="10 11">BIOML-A198</strain>
    </source>
</reference>
<keyword evidence="7" id="KW-0275">Fatty acid biosynthesis</keyword>
<evidence type="ECO:0000313" key="10">
    <source>
        <dbReference type="EMBL" id="MTK20416.1"/>
    </source>
</evidence>
<dbReference type="GeneID" id="60059042"/>
<feature type="domain" description="Acyl-ACP thioesterase N-terminal hotdog" evidence="8">
    <location>
        <begin position="7"/>
        <end position="128"/>
    </location>
</feature>
<feature type="domain" description="Acyl-ACP thioesterase-like C-terminal" evidence="9">
    <location>
        <begin position="148"/>
        <end position="203"/>
    </location>
</feature>
<evidence type="ECO:0000313" key="11">
    <source>
        <dbReference type="Proteomes" id="UP000487649"/>
    </source>
</evidence>
<dbReference type="InterPro" id="IPR045023">
    <property type="entry name" value="FATA/B"/>
</dbReference>
<evidence type="ECO:0000256" key="6">
    <source>
        <dbReference type="ARBA" id="ARBA00023098"/>
    </source>
</evidence>
<dbReference type="SUPFAM" id="SSF54637">
    <property type="entry name" value="Thioesterase/thiol ester dehydrase-isomerase"/>
    <property type="match status" value="2"/>
</dbReference>
<keyword evidence="2" id="KW-0444">Lipid biosynthesis</keyword>
<keyword evidence="5" id="KW-0809">Transit peptide</keyword>
<evidence type="ECO:0000256" key="7">
    <source>
        <dbReference type="ARBA" id="ARBA00023160"/>
    </source>
</evidence>
<proteinExistence type="inferred from homology"/>
<evidence type="ECO:0000256" key="3">
    <source>
        <dbReference type="ARBA" id="ARBA00022801"/>
    </source>
</evidence>
<dbReference type="InterPro" id="IPR029069">
    <property type="entry name" value="HotDog_dom_sf"/>
</dbReference>
<evidence type="ECO:0000259" key="9">
    <source>
        <dbReference type="Pfam" id="PF20791"/>
    </source>
</evidence>
<name>A0A9X5ANF4_9FIRM</name>
<dbReference type="Pfam" id="PF20791">
    <property type="entry name" value="Acyl-ACP_TE_C"/>
    <property type="match status" value="1"/>
</dbReference>
<dbReference type="PANTHER" id="PTHR31727:SF6">
    <property type="entry name" value="OLEOYL-ACYL CARRIER PROTEIN THIOESTERASE 1, CHLOROPLASTIC"/>
    <property type="match status" value="1"/>
</dbReference>
<organism evidence="10 11">
    <name type="scientific">Turicibacter sanguinis</name>
    <dbReference type="NCBI Taxonomy" id="154288"/>
    <lineage>
        <taxon>Bacteria</taxon>
        <taxon>Bacillati</taxon>
        <taxon>Bacillota</taxon>
        <taxon>Erysipelotrichia</taxon>
        <taxon>Erysipelotrichales</taxon>
        <taxon>Turicibacteraceae</taxon>
        <taxon>Turicibacter</taxon>
    </lineage>
</organism>
<evidence type="ECO:0000256" key="5">
    <source>
        <dbReference type="ARBA" id="ARBA00022946"/>
    </source>
</evidence>
<dbReference type="Pfam" id="PF01643">
    <property type="entry name" value="Acyl-ACP_TE"/>
    <property type="match status" value="1"/>
</dbReference>
<evidence type="ECO:0000256" key="4">
    <source>
        <dbReference type="ARBA" id="ARBA00022832"/>
    </source>
</evidence>
<keyword evidence="6" id="KW-0443">Lipid metabolism</keyword>
<dbReference type="RefSeq" id="WP_006784971.1">
    <property type="nucleotide sequence ID" value="NZ_CABJBH010000007.1"/>
</dbReference>
<dbReference type="CDD" id="cd00586">
    <property type="entry name" value="4HBT"/>
    <property type="match status" value="1"/>
</dbReference>
<dbReference type="AlphaFoldDB" id="A0A9X5ANF4"/>
<sequence>MYLMAGRVRYSEVGLDGGLTLHHLINYFQDCSTFHLEDIGLGLDYFQSQNLAFFILSWQIEINRLPKESEKIKVGTQIYECKGCFGYRNYVLYDEADNVLAYANLGGVFMDTISESFAKLSTEEIAKYPIEEKFEMEYLPRKIKAPKATDTFPKVTIRPCQIDTNGHVNNSHYVALALECLPQELEIKRVRVEYKKAAKCGDIMIPASVSLDGIYYVSLNDEEGHPYAILSFNE</sequence>
<dbReference type="PANTHER" id="PTHR31727">
    <property type="entry name" value="OLEOYL-ACYL CARRIER PROTEIN THIOESTERASE 1, CHLOROPLASTIC"/>
    <property type="match status" value="1"/>
</dbReference>
<dbReference type="Gene3D" id="3.10.129.10">
    <property type="entry name" value="Hotdog Thioesterase"/>
    <property type="match status" value="1"/>
</dbReference>
<protein>
    <submittedName>
        <fullName evidence="10">Acyl-ACP thioesterase</fullName>
    </submittedName>
</protein>
<dbReference type="GO" id="GO:0000036">
    <property type="term" value="F:acyl carrier activity"/>
    <property type="evidence" value="ECO:0007669"/>
    <property type="project" value="TreeGrafter"/>
</dbReference>
<comment type="caution">
    <text evidence="10">The sequence shown here is derived from an EMBL/GenBank/DDBJ whole genome shotgun (WGS) entry which is preliminary data.</text>
</comment>
<evidence type="ECO:0000259" key="8">
    <source>
        <dbReference type="Pfam" id="PF01643"/>
    </source>
</evidence>
<evidence type="ECO:0000256" key="1">
    <source>
        <dbReference type="ARBA" id="ARBA00006500"/>
    </source>
</evidence>
<gene>
    <name evidence="10" type="ORF">GMA92_03045</name>
</gene>
<dbReference type="EMBL" id="WMQE01000004">
    <property type="protein sequence ID" value="MTK20416.1"/>
    <property type="molecule type" value="Genomic_DNA"/>
</dbReference>